<sequence length="63" mass="7328">MKIIFALLLLFNLSLSYSQIDSIARKKLIDKALLSENDNEELKFINTFELDSSLVKIHKRVMD</sequence>
<reference evidence="1 2" key="1">
    <citation type="journal article" date="2015" name="Int. J. Syst. Evol. Microbiol.">
        <title>Winogradskyella litoriviva sp. nov., isolated from coastal seawater.</title>
        <authorList>
            <person name="Nedashkovskaya O.I."/>
            <person name="Kukhlevskiy A.D."/>
            <person name="Zhukova N.V."/>
            <person name="Kim S.J."/>
            <person name="Rhee S.K."/>
            <person name="Mikhailov V.V."/>
        </authorList>
    </citation>
    <scope>NUCLEOTIDE SEQUENCE [LARGE SCALE GENOMIC DNA]</scope>
    <source>
        <strain evidence="1 2">KMM6491</strain>
    </source>
</reference>
<keyword evidence="2" id="KW-1185">Reference proteome</keyword>
<proteinExistence type="predicted"/>
<dbReference type="Proteomes" id="UP000805085">
    <property type="component" value="Unassembled WGS sequence"/>
</dbReference>
<comment type="caution">
    <text evidence="1">The sequence shown here is derived from an EMBL/GenBank/DDBJ whole genome shotgun (WGS) entry which is preliminary data.</text>
</comment>
<organism evidence="1 2">
    <name type="scientific">Winogradskyella litoriviva</name>
    <dbReference type="NCBI Taxonomy" id="1220182"/>
    <lineage>
        <taxon>Bacteria</taxon>
        <taxon>Pseudomonadati</taxon>
        <taxon>Bacteroidota</taxon>
        <taxon>Flavobacteriia</taxon>
        <taxon>Flavobacteriales</taxon>
        <taxon>Flavobacteriaceae</taxon>
        <taxon>Winogradskyella</taxon>
    </lineage>
</organism>
<accession>A0ABX2E4W6</accession>
<gene>
    <name evidence="1" type="ORF">HNV10_09610</name>
</gene>
<dbReference type="RefSeq" id="WP_173301136.1">
    <property type="nucleotide sequence ID" value="NZ_JABRWQ010000004.1"/>
</dbReference>
<dbReference type="EMBL" id="JABRWQ010000004">
    <property type="protein sequence ID" value="NRD23495.1"/>
    <property type="molecule type" value="Genomic_DNA"/>
</dbReference>
<evidence type="ECO:0000313" key="1">
    <source>
        <dbReference type="EMBL" id="NRD23495.1"/>
    </source>
</evidence>
<name>A0ABX2E4W6_9FLAO</name>
<evidence type="ECO:0000313" key="2">
    <source>
        <dbReference type="Proteomes" id="UP000805085"/>
    </source>
</evidence>
<protein>
    <submittedName>
        <fullName evidence="1">Uncharacterized protein</fullName>
    </submittedName>
</protein>